<sequence>MSSDLQIVKPLRKITDPSEIPRLAAIVAAGFSQDALNRYLFMGRESNPEHPKIQTLDDRKKYWEAIIQPRFEGGAILVESHDWAVVGLWFPPGVEKKPNPASTISEGVAEYLTFYKALRQEKLGGRPHWHLNIIARDPERTDKGAVTAIFEPFLAEAKAKNVPVWLESTNEHAKGVYEHFGFKVVGQTRIGKGIAGRDGWAKEGGEGIETWGMIAGLDGWQGA</sequence>
<dbReference type="InterPro" id="IPR016181">
    <property type="entry name" value="Acyl_CoA_acyltransferase"/>
</dbReference>
<evidence type="ECO:0000313" key="2">
    <source>
        <dbReference type="Proteomes" id="UP001521785"/>
    </source>
</evidence>
<proteinExistence type="predicted"/>
<accession>A0ABR3S200</accession>
<comment type="caution">
    <text evidence="1">The sequence shown here is derived from an EMBL/GenBank/DDBJ whole genome shotgun (WGS) entry which is preliminary data.</text>
</comment>
<dbReference type="Gene3D" id="3.40.630.30">
    <property type="match status" value="1"/>
</dbReference>
<evidence type="ECO:0008006" key="3">
    <source>
        <dbReference type="Google" id="ProtNLM"/>
    </source>
</evidence>
<dbReference type="PANTHER" id="PTHR42791:SF1">
    <property type="entry name" value="N-ACETYLTRANSFERASE DOMAIN-CONTAINING PROTEIN"/>
    <property type="match status" value="1"/>
</dbReference>
<evidence type="ECO:0000313" key="1">
    <source>
        <dbReference type="EMBL" id="KAL1610719.1"/>
    </source>
</evidence>
<name>A0ABR3S200_9PLEO</name>
<keyword evidence="2" id="KW-1185">Reference proteome</keyword>
<organism evidence="1 2">
    <name type="scientific">Paraconiothyrium brasiliense</name>
    <dbReference type="NCBI Taxonomy" id="300254"/>
    <lineage>
        <taxon>Eukaryota</taxon>
        <taxon>Fungi</taxon>
        <taxon>Dikarya</taxon>
        <taxon>Ascomycota</taxon>
        <taxon>Pezizomycotina</taxon>
        <taxon>Dothideomycetes</taxon>
        <taxon>Pleosporomycetidae</taxon>
        <taxon>Pleosporales</taxon>
        <taxon>Massarineae</taxon>
        <taxon>Didymosphaeriaceae</taxon>
        <taxon>Paraconiothyrium</taxon>
    </lineage>
</organism>
<dbReference type="SUPFAM" id="SSF55729">
    <property type="entry name" value="Acyl-CoA N-acyltransferases (Nat)"/>
    <property type="match status" value="1"/>
</dbReference>
<dbReference type="InterPro" id="IPR052523">
    <property type="entry name" value="Trichothecene_AcTrans"/>
</dbReference>
<dbReference type="EMBL" id="JAKJXO020000002">
    <property type="protein sequence ID" value="KAL1610719.1"/>
    <property type="molecule type" value="Genomic_DNA"/>
</dbReference>
<dbReference type="Proteomes" id="UP001521785">
    <property type="component" value="Unassembled WGS sequence"/>
</dbReference>
<gene>
    <name evidence="1" type="ORF">SLS60_002389</name>
</gene>
<dbReference type="PANTHER" id="PTHR42791">
    <property type="entry name" value="GNAT FAMILY ACETYLTRANSFERASE"/>
    <property type="match status" value="1"/>
</dbReference>
<reference evidence="1 2" key="1">
    <citation type="submission" date="2024-02" db="EMBL/GenBank/DDBJ databases">
        <title>De novo assembly and annotation of 12 fungi associated with fruit tree decline syndrome in Ontario, Canada.</title>
        <authorList>
            <person name="Sulman M."/>
            <person name="Ellouze W."/>
            <person name="Ilyukhin E."/>
        </authorList>
    </citation>
    <scope>NUCLEOTIDE SEQUENCE [LARGE SCALE GENOMIC DNA]</scope>
    <source>
        <strain evidence="1 2">M42-189</strain>
    </source>
</reference>
<protein>
    <recommendedName>
        <fullName evidence="3">N-acetyltransferase domain-containing protein</fullName>
    </recommendedName>
</protein>